<accession>A0A918LVC9</accession>
<dbReference type="EMBL" id="BMSA01000011">
    <property type="protein sequence ID" value="GGT59059.1"/>
    <property type="molecule type" value="Genomic_DNA"/>
</dbReference>
<gene>
    <name evidence="3" type="ORF">GCM10010226_40440</name>
</gene>
<keyword evidence="1" id="KW-1133">Transmembrane helix</keyword>
<dbReference type="GO" id="GO:0016491">
    <property type="term" value="F:oxidoreductase activity"/>
    <property type="evidence" value="ECO:0007669"/>
    <property type="project" value="InterPro"/>
</dbReference>
<comment type="caution">
    <text evidence="3">The sequence shown here is derived from an EMBL/GenBank/DDBJ whole genome shotgun (WGS) entry which is preliminary data.</text>
</comment>
<evidence type="ECO:0000313" key="4">
    <source>
        <dbReference type="Proteomes" id="UP000646776"/>
    </source>
</evidence>
<reference evidence="3" key="2">
    <citation type="submission" date="2020-09" db="EMBL/GenBank/DDBJ databases">
        <authorList>
            <person name="Sun Q."/>
            <person name="Ohkuma M."/>
        </authorList>
    </citation>
    <scope>NUCLEOTIDE SEQUENCE</scope>
    <source>
        <strain evidence="3">JCM 4125</strain>
    </source>
</reference>
<keyword evidence="1" id="KW-0812">Transmembrane</keyword>
<dbReference type="PANTHER" id="PTHR43032:SF2">
    <property type="entry name" value="BLL0505 PROTEIN"/>
    <property type="match status" value="1"/>
</dbReference>
<feature type="transmembrane region" description="Helical" evidence="1">
    <location>
        <begin position="159"/>
        <end position="177"/>
    </location>
</feature>
<protein>
    <submittedName>
        <fullName evidence="3">Membrane protein</fullName>
    </submittedName>
</protein>
<feature type="transmembrane region" description="Helical" evidence="1">
    <location>
        <begin position="87"/>
        <end position="107"/>
    </location>
</feature>
<organism evidence="3 4">
    <name type="scientific">Streptomyces phaeofaciens</name>
    <dbReference type="NCBI Taxonomy" id="68254"/>
    <lineage>
        <taxon>Bacteria</taxon>
        <taxon>Bacillati</taxon>
        <taxon>Actinomycetota</taxon>
        <taxon>Actinomycetes</taxon>
        <taxon>Kitasatosporales</taxon>
        <taxon>Streptomycetaceae</taxon>
        <taxon>Streptomyces</taxon>
    </lineage>
</organism>
<evidence type="ECO:0000259" key="2">
    <source>
        <dbReference type="Pfam" id="PF00174"/>
    </source>
</evidence>
<dbReference type="AlphaFoldDB" id="A0A918LVC9"/>
<evidence type="ECO:0000313" key="3">
    <source>
        <dbReference type="EMBL" id="GGT59059.1"/>
    </source>
</evidence>
<dbReference type="PRINTS" id="PR00407">
    <property type="entry name" value="EUMOPTERIN"/>
</dbReference>
<dbReference type="InterPro" id="IPR000572">
    <property type="entry name" value="OxRdtase_Mopterin-bd_dom"/>
</dbReference>
<dbReference type="InterPro" id="IPR036374">
    <property type="entry name" value="OxRdtase_Mopterin-bd_sf"/>
</dbReference>
<dbReference type="Gene3D" id="3.90.420.10">
    <property type="entry name" value="Oxidoreductase, molybdopterin-binding domain"/>
    <property type="match status" value="1"/>
</dbReference>
<dbReference type="Proteomes" id="UP000646776">
    <property type="component" value="Unassembled WGS sequence"/>
</dbReference>
<sequence>MRDDPRLPTSPGFWRSPLRGPWFTSVLGVVLLVGITVLFVTGLVSYAAYNPDLSPVNDKTPDKGILGFYLFAWPTHPHWLYRLNQGVHVTLGITLVPVLLAKLWSVVPKLFALPPARSLAHALERISLVLLVGGGLFEFVTGVLNIQLDYVFPGSFYPLHFYGAWVFIAAFVAHAVLKTPRALRNLRHLREGREGEEDGLVSPRPAEPTVSRRGALWFVGGGALLLFLTTVGQCFDSLRRTALLAPHGGADPGSGPNGFQINKTAAYAGIDPAEIGPDAWRLVVTGRTGTVRLARAQLAALPLHSSALPIACVEGWSTSDQWWRGVRLRDLAALVGYDGDPPDLFVESLQRRGAFRHAALSAGQVADPRSLLALYVNGEELSPDHGHPARVIVPAAPGVLNTKWVARMTFGDL</sequence>
<feature type="transmembrane region" description="Helical" evidence="1">
    <location>
        <begin position="214"/>
        <end position="232"/>
    </location>
</feature>
<feature type="transmembrane region" description="Helical" evidence="1">
    <location>
        <begin position="128"/>
        <end position="147"/>
    </location>
</feature>
<dbReference type="SUPFAM" id="SSF56524">
    <property type="entry name" value="Oxidoreductase molybdopterin-binding domain"/>
    <property type="match status" value="1"/>
</dbReference>
<evidence type="ECO:0000256" key="1">
    <source>
        <dbReference type="SAM" id="Phobius"/>
    </source>
</evidence>
<keyword evidence="4" id="KW-1185">Reference proteome</keyword>
<reference evidence="3" key="1">
    <citation type="journal article" date="2014" name="Int. J. Syst. Evol. Microbiol.">
        <title>Complete genome sequence of Corynebacterium casei LMG S-19264T (=DSM 44701T), isolated from a smear-ripened cheese.</title>
        <authorList>
            <consortium name="US DOE Joint Genome Institute (JGI-PGF)"/>
            <person name="Walter F."/>
            <person name="Albersmeier A."/>
            <person name="Kalinowski J."/>
            <person name="Ruckert C."/>
        </authorList>
    </citation>
    <scope>NUCLEOTIDE SEQUENCE</scope>
    <source>
        <strain evidence="3">JCM 4125</strain>
    </source>
</reference>
<dbReference type="PANTHER" id="PTHR43032">
    <property type="entry name" value="PROTEIN-METHIONINE-SULFOXIDE REDUCTASE"/>
    <property type="match status" value="1"/>
</dbReference>
<keyword evidence="1" id="KW-0472">Membrane</keyword>
<name>A0A918LVC9_9ACTN</name>
<feature type="domain" description="Oxidoreductase molybdopterin-binding" evidence="2">
    <location>
        <begin position="274"/>
        <end position="410"/>
    </location>
</feature>
<feature type="transmembrane region" description="Helical" evidence="1">
    <location>
        <begin position="21"/>
        <end position="49"/>
    </location>
</feature>
<dbReference type="RefSeq" id="WP_189712714.1">
    <property type="nucleotide sequence ID" value="NZ_BMSA01000011.1"/>
</dbReference>
<dbReference type="Pfam" id="PF00174">
    <property type="entry name" value="Oxidored_molyb"/>
    <property type="match status" value="1"/>
</dbReference>
<dbReference type="InterPro" id="IPR008335">
    <property type="entry name" value="Mopterin_OxRdtase_euk"/>
</dbReference>
<proteinExistence type="predicted"/>
<dbReference type="CDD" id="cd00321">
    <property type="entry name" value="SO_family_Moco"/>
    <property type="match status" value="1"/>
</dbReference>